<dbReference type="InterPro" id="IPR053149">
    <property type="entry name" value="TPK"/>
</dbReference>
<dbReference type="GO" id="GO:0030975">
    <property type="term" value="F:thiamine binding"/>
    <property type="evidence" value="ECO:0007669"/>
    <property type="project" value="InterPro"/>
</dbReference>
<dbReference type="HOGENOM" id="CLU_044237_1_1_5"/>
<dbReference type="GO" id="GO:0006772">
    <property type="term" value="P:thiamine metabolic process"/>
    <property type="evidence" value="ECO:0007669"/>
    <property type="project" value="UniProtKB-UniRule"/>
</dbReference>
<accession>Q2CIV6</accession>
<dbReference type="GO" id="GO:0016301">
    <property type="term" value="F:kinase activity"/>
    <property type="evidence" value="ECO:0007669"/>
    <property type="project" value="UniProtKB-KW"/>
</dbReference>
<dbReference type="EC" id="2.7.6.2" evidence="5"/>
<evidence type="ECO:0000313" key="8">
    <source>
        <dbReference type="Proteomes" id="UP000003635"/>
    </source>
</evidence>
<feature type="domain" description="Thiamin pyrophosphokinase catalytic" evidence="6">
    <location>
        <begin position="44"/>
        <end position="132"/>
    </location>
</feature>
<organism evidence="7 8">
    <name type="scientific">Oceanicola granulosus (strain ATCC BAA-861 / DSM 15982 / KCTC 12143 / HTCC2516)</name>
    <dbReference type="NCBI Taxonomy" id="314256"/>
    <lineage>
        <taxon>Bacteria</taxon>
        <taxon>Pseudomonadati</taxon>
        <taxon>Pseudomonadota</taxon>
        <taxon>Alphaproteobacteria</taxon>
        <taxon>Rhodobacterales</taxon>
        <taxon>Roseobacteraceae</taxon>
        <taxon>Oceanicola</taxon>
    </lineage>
</organism>
<reference evidence="7 8" key="1">
    <citation type="journal article" date="2010" name="J. Bacteriol.">
        <title>Genome sequences of Oceanicola granulosus HTCC2516(T) and Oceanicola batsensis HTCC2597(TDelta).</title>
        <authorList>
            <person name="Thrash J.C."/>
            <person name="Cho J.C."/>
            <person name="Vergin K.L."/>
            <person name="Giovannoni S.J."/>
        </authorList>
    </citation>
    <scope>NUCLEOTIDE SEQUENCE [LARGE SCALE GENOMIC DNA]</scope>
    <source>
        <strain evidence="8">ATCC BAA-861 / DSM 15982 / KCTC 12143 / HTCC2516</strain>
    </source>
</reference>
<dbReference type="Pfam" id="PF04263">
    <property type="entry name" value="TPK_catalytic"/>
    <property type="match status" value="1"/>
</dbReference>
<dbReference type="RefSeq" id="WP_007254573.1">
    <property type="nucleotide sequence ID" value="NZ_CH724107.1"/>
</dbReference>
<keyword evidence="4" id="KW-0067">ATP-binding</keyword>
<proteinExistence type="predicted"/>
<dbReference type="Proteomes" id="UP000003635">
    <property type="component" value="Unassembled WGS sequence"/>
</dbReference>
<dbReference type="InterPro" id="IPR036759">
    <property type="entry name" value="TPK_catalytic_sf"/>
</dbReference>
<dbReference type="AlphaFoldDB" id="Q2CIV6"/>
<name>Q2CIV6_OCEGH</name>
<comment type="caution">
    <text evidence="7">The sequence shown here is derived from an EMBL/GenBank/DDBJ whole genome shotgun (WGS) entry which is preliminary data.</text>
</comment>
<evidence type="ECO:0000256" key="1">
    <source>
        <dbReference type="ARBA" id="ARBA00022679"/>
    </source>
</evidence>
<protein>
    <recommendedName>
        <fullName evidence="5">Thiamine diphosphokinase</fullName>
        <ecNumber evidence="5">2.7.6.2</ecNumber>
    </recommendedName>
</protein>
<keyword evidence="1" id="KW-0808">Transferase</keyword>
<gene>
    <name evidence="7" type="ORF">OG2516_05228</name>
</gene>
<keyword evidence="3" id="KW-0418">Kinase</keyword>
<dbReference type="NCBIfam" id="TIGR01378">
    <property type="entry name" value="thi_PPkinase"/>
    <property type="match status" value="1"/>
</dbReference>
<dbReference type="SUPFAM" id="SSF63999">
    <property type="entry name" value="Thiamin pyrophosphokinase, catalytic domain"/>
    <property type="match status" value="1"/>
</dbReference>
<evidence type="ECO:0000256" key="2">
    <source>
        <dbReference type="ARBA" id="ARBA00022741"/>
    </source>
</evidence>
<dbReference type="SUPFAM" id="SSF63862">
    <property type="entry name" value="Thiamin pyrophosphokinase, substrate-binding domain"/>
    <property type="match status" value="1"/>
</dbReference>
<dbReference type="PANTHER" id="PTHR41299:SF1">
    <property type="entry name" value="THIAMINE PYROPHOSPHOKINASE"/>
    <property type="match status" value="1"/>
</dbReference>
<dbReference type="GO" id="GO:0005524">
    <property type="term" value="F:ATP binding"/>
    <property type="evidence" value="ECO:0007669"/>
    <property type="project" value="UniProtKB-KW"/>
</dbReference>
<evidence type="ECO:0000256" key="4">
    <source>
        <dbReference type="ARBA" id="ARBA00022840"/>
    </source>
</evidence>
<dbReference type="STRING" id="314256.OG2516_05228"/>
<sequence length="235" mass="24144">MGQPGAPEANPEAGAAIVRSTAPITLAGGGTVSETALSEALALAPRLVAADGGGDSVLELGRMPEAVIGDMDSLSAAAAARLEGRLHRVAEQETTDFDKALRAIDAPLVIAVGMTGGRFDHELAAMNVLVRRAAHPCLLLGGEDVTFLAPPRLALPLAAGVRVSLFPMREITGRSQGLRWPIDGLTLAPDGRIGTSNEATGPVRLEVAKPGLLVILPRAELALAVAALLDAAPWR</sequence>
<keyword evidence="8" id="KW-1185">Reference proteome</keyword>
<dbReference type="CDD" id="cd07995">
    <property type="entry name" value="TPK"/>
    <property type="match status" value="1"/>
</dbReference>
<dbReference type="PANTHER" id="PTHR41299">
    <property type="entry name" value="THIAMINE PYROPHOSPHOKINASE"/>
    <property type="match status" value="1"/>
</dbReference>
<dbReference type="InterPro" id="IPR006282">
    <property type="entry name" value="Thi_PPkinase"/>
</dbReference>
<dbReference type="eggNOG" id="COG1564">
    <property type="taxonomic scope" value="Bacteria"/>
</dbReference>
<dbReference type="Gene3D" id="3.40.50.10240">
    <property type="entry name" value="Thiamin pyrophosphokinase, catalytic domain"/>
    <property type="match status" value="1"/>
</dbReference>
<dbReference type="InterPro" id="IPR007371">
    <property type="entry name" value="TPK_catalytic"/>
</dbReference>
<dbReference type="InterPro" id="IPR036371">
    <property type="entry name" value="TPK_B1-bd_sf"/>
</dbReference>
<evidence type="ECO:0000256" key="5">
    <source>
        <dbReference type="NCBIfam" id="TIGR01378"/>
    </source>
</evidence>
<evidence type="ECO:0000313" key="7">
    <source>
        <dbReference type="EMBL" id="EAR52483.1"/>
    </source>
</evidence>
<keyword evidence="2" id="KW-0547">Nucleotide-binding</keyword>
<evidence type="ECO:0000259" key="6">
    <source>
        <dbReference type="Pfam" id="PF04263"/>
    </source>
</evidence>
<dbReference type="GO" id="GO:0004788">
    <property type="term" value="F:thiamine diphosphokinase activity"/>
    <property type="evidence" value="ECO:0007669"/>
    <property type="project" value="UniProtKB-UniRule"/>
</dbReference>
<dbReference type="EMBL" id="AAOT01000003">
    <property type="protein sequence ID" value="EAR52483.1"/>
    <property type="molecule type" value="Genomic_DNA"/>
</dbReference>
<evidence type="ECO:0000256" key="3">
    <source>
        <dbReference type="ARBA" id="ARBA00022777"/>
    </source>
</evidence>
<dbReference type="GO" id="GO:0009229">
    <property type="term" value="P:thiamine diphosphate biosynthetic process"/>
    <property type="evidence" value="ECO:0007669"/>
    <property type="project" value="InterPro"/>
</dbReference>